<keyword evidence="5" id="KW-0067">ATP-binding</keyword>
<organism evidence="9 10">
    <name type="scientific">Xylaria bambusicola</name>
    <dbReference type="NCBI Taxonomy" id="326684"/>
    <lineage>
        <taxon>Eukaryota</taxon>
        <taxon>Fungi</taxon>
        <taxon>Dikarya</taxon>
        <taxon>Ascomycota</taxon>
        <taxon>Pezizomycotina</taxon>
        <taxon>Sordariomycetes</taxon>
        <taxon>Xylariomycetidae</taxon>
        <taxon>Xylariales</taxon>
        <taxon>Xylariaceae</taxon>
        <taxon>Xylaria</taxon>
    </lineage>
</organism>
<feature type="domain" description="DNA2/NAM7 helicase-like C-terminal" evidence="8">
    <location>
        <begin position="1476"/>
        <end position="1690"/>
    </location>
</feature>
<evidence type="ECO:0000313" key="10">
    <source>
        <dbReference type="Proteomes" id="UP001305414"/>
    </source>
</evidence>
<keyword evidence="10" id="KW-1185">Reference proteome</keyword>
<evidence type="ECO:0000259" key="7">
    <source>
        <dbReference type="Pfam" id="PF13086"/>
    </source>
</evidence>
<dbReference type="InterPro" id="IPR047187">
    <property type="entry name" value="SF1_C_Upf1"/>
</dbReference>
<dbReference type="Proteomes" id="UP001305414">
    <property type="component" value="Unassembled WGS sequence"/>
</dbReference>
<keyword evidence="3" id="KW-0378">Hydrolase</keyword>
<dbReference type="Pfam" id="PF05183">
    <property type="entry name" value="RdRP"/>
    <property type="match status" value="1"/>
</dbReference>
<evidence type="ECO:0000256" key="1">
    <source>
        <dbReference type="ARBA" id="ARBA00007913"/>
    </source>
</evidence>
<evidence type="ECO:0000256" key="2">
    <source>
        <dbReference type="ARBA" id="ARBA00022741"/>
    </source>
</evidence>
<accession>A0AAN7Z6V0</accession>
<dbReference type="Pfam" id="PF13087">
    <property type="entry name" value="AAA_12"/>
    <property type="match status" value="1"/>
</dbReference>
<dbReference type="GO" id="GO:0005694">
    <property type="term" value="C:chromosome"/>
    <property type="evidence" value="ECO:0007669"/>
    <property type="project" value="UniProtKB-ARBA"/>
</dbReference>
<comment type="caution">
    <text evidence="9">The sequence shown here is derived from an EMBL/GenBank/DDBJ whole genome shotgun (WGS) entry which is preliminary data.</text>
</comment>
<dbReference type="GO" id="GO:0005524">
    <property type="term" value="F:ATP binding"/>
    <property type="evidence" value="ECO:0007669"/>
    <property type="project" value="UniProtKB-KW"/>
</dbReference>
<evidence type="ECO:0000256" key="3">
    <source>
        <dbReference type="ARBA" id="ARBA00022801"/>
    </source>
</evidence>
<dbReference type="GO" id="GO:0031380">
    <property type="term" value="C:nuclear RNA-directed RNA polymerase complex"/>
    <property type="evidence" value="ECO:0007669"/>
    <property type="project" value="TreeGrafter"/>
</dbReference>
<dbReference type="InterPro" id="IPR041677">
    <property type="entry name" value="DNA2/NAM7_AAA_11"/>
</dbReference>
<dbReference type="EMBL" id="JAWHQM010000025">
    <property type="protein sequence ID" value="KAK5632477.1"/>
    <property type="molecule type" value="Genomic_DNA"/>
</dbReference>
<evidence type="ECO:0000313" key="9">
    <source>
        <dbReference type="EMBL" id="KAK5632477.1"/>
    </source>
</evidence>
<feature type="domain" description="DNA2/NAM7 helicase helicase" evidence="7">
    <location>
        <begin position="1289"/>
        <end position="1371"/>
    </location>
</feature>
<reference evidence="9 10" key="1">
    <citation type="submission" date="2023-10" db="EMBL/GenBank/DDBJ databases">
        <title>Draft genome sequence of Xylaria bambusicola isolate GMP-LS, the root and basal stem rot pathogen of sugarcane in Indonesia.</title>
        <authorList>
            <person name="Selvaraj P."/>
            <person name="Muralishankar V."/>
            <person name="Muruganantham S."/>
            <person name="Sp S."/>
            <person name="Haryani S."/>
            <person name="Lau K.J.X."/>
            <person name="Naqvi N.I."/>
        </authorList>
    </citation>
    <scope>NUCLEOTIDE SEQUENCE [LARGE SCALE GENOMIC DNA]</scope>
    <source>
        <strain evidence="9">GMP-LS</strain>
    </source>
</reference>
<keyword evidence="2" id="KW-0547">Nucleotide-binding</keyword>
<keyword evidence="4" id="KW-0347">Helicase</keyword>
<feature type="domain" description="RDRP core" evidence="6">
    <location>
        <begin position="82"/>
        <end position="591"/>
    </location>
</feature>
<evidence type="ECO:0000259" key="8">
    <source>
        <dbReference type="Pfam" id="PF13087"/>
    </source>
</evidence>
<dbReference type="InterPro" id="IPR041679">
    <property type="entry name" value="DNA2/NAM7-like_C"/>
</dbReference>
<evidence type="ECO:0000259" key="6">
    <source>
        <dbReference type="Pfam" id="PF05183"/>
    </source>
</evidence>
<dbReference type="GO" id="GO:0003723">
    <property type="term" value="F:RNA binding"/>
    <property type="evidence" value="ECO:0007669"/>
    <property type="project" value="UniProtKB-KW"/>
</dbReference>
<dbReference type="Gene3D" id="3.40.50.300">
    <property type="entry name" value="P-loop containing nucleotide triphosphate hydrolases"/>
    <property type="match status" value="2"/>
</dbReference>
<evidence type="ECO:0000256" key="4">
    <source>
        <dbReference type="ARBA" id="ARBA00022806"/>
    </source>
</evidence>
<dbReference type="CDD" id="cd18808">
    <property type="entry name" value="SF1_C_Upf1"/>
    <property type="match status" value="1"/>
</dbReference>
<dbReference type="GO" id="GO:0004386">
    <property type="term" value="F:helicase activity"/>
    <property type="evidence" value="ECO:0007669"/>
    <property type="project" value="UniProtKB-KW"/>
</dbReference>
<dbReference type="FunFam" id="3.40.50.300:FF:000326">
    <property type="entry name" value="P-loop containing nucleoside triphosphate hydrolase"/>
    <property type="match status" value="1"/>
</dbReference>
<dbReference type="InterPro" id="IPR027417">
    <property type="entry name" value="P-loop_NTPase"/>
</dbReference>
<sequence length="1723" mass="194195">MEKAKPGSYEKRLQDISLSDSQWRYEGQVLSGLPGPGFLNQHGYVKSISLISGSKDSPIVTSYIMLRLQEFKPNRATMGLHPSNLLVVSVSDFRPRYNVADESGEHKPWARKESTGYVTNLLRTGVELQGVHYHFYGYSNSQLKSRTCLLLADSKEAISKRIESFGDFSKMKTVAKKVKRIGLLFSAAEVATTVNPGRCEDIPDVEDDNYVFTDGCGLISPRFAKELSRRLRLSFRDKRYSPSVFQIRYRGYKGVVTQDPTMKNPQILLKLRKSMKKFSGGEDMSFAVVEYSKPYVYGHLNDEVVILLHALGISAKTLLSKQDAHLRFLNAAAKDPRVAFKFLCSINKFELAEKVLMESLETARPEILKLVKEEKGKMLNKRKTQKCRILIPESRLLFGVCDAWGVLKQGECHVKITTDENGLPQTLKNSHVLVTRNPCLHPGDLQKFKLVDRPELSHLVDCIVFPICGRRPSADMMSGGDLDGDTFFVCWDKELMPTKLSVPAEYPAGREPLSFKPISDDDRLQFFAQYSNMSLGRVKNLYLDWVKIKGAMASECQELNRLFSQCVDGNRIKIPPRLENVPQPSGGTPPFILDVLHDEAMRLINQINDEERDMEGYDYDAMELLLNRDGIAVSEFELVQLTLRWCKRNDTPFYDLLQFFNFNSLTAEQKAWTASQIPDLPPELAMKNLVMSALCSSELLSIQELSSFSLENPRIHWKRTHSSHDRMATFLEEVSRSLELFHRKLIVLRVDERLTVALYIPKKVERSQDYLVDDHVRLFAFPHSQGPQLQSRLCCPTKVNYRLCCDDNSFQLFEGKRANTWIHIRRGGSDDSSYRNTTNIGDRRRQRQESLDSSLNFDFIVSIALDKFSRPLQRHLGRVNRNGVLAAEVYVITNRDVQSMQALDLWLRYIDTEERMPLFDEEPKEYSLPNLNTLNLASEKGSIARIVNKDLSVLTEVESLEELSYIFTWLWEHSAKNLLFESVAYLLDKIGEPEFAALPSTEILEAIFASLNSSPFLSICFGQMGNWDELPEELAGKIENRALDILRAFILSANNAQELVLKPLKKVLLHIQSMSSTAFTELVELVALTVHSPDLALDILLECFEPESVRLIHGIDQLVVNNLAHNIIGIALDHIGEVVEQAKEREDLLTLESSSEKGDNDAVVMTSFRIDSSGGTPDRWAHVRLVVASQPTNSPLEKPWSVDAMVISSEKGRAKLRCLHPLPPFFKQCSWRLIHCAPFVTAKAMFDACRNFAIDPEACCAIWMQLLGAPYSLPPLSISYTSEHHVQAQLNKSQNAAVEAVLRSPLVCLWGPPGTGKTQTIVAAIIALERMLEKDRILVTAPTHNAVDNVMRRYLALTSSDKQSILRVSTELQKISGRIPSMPWQRLEIYSSRETLKEAERRVKRCRLAFTTCIGAGIGLLRNQAFEVVIIDEASQQTEPASLVPLTKGCYRALLVGDHVQLRPTVQQLASAVEFDVSLFERLYKLPANSELAGCELEIPKLMLDTQYRMHPSICEFSSQQFYEGNLLTGIERTHRPLNPSMFPWPIDVTDKQDKARTIFIECSDKEDKFAQRSKSNEGQARLCQRVCKLLTTEGKASQTGGGTSKMPEHSIAVLTPYTLQLEVLKKKLAGIKNVEVSSIDGFQGREADTVVFVTTRCNASCNIGFLKDLRRMNVALTRAKAGLIVIGNRATLTQGTADPESTAMWKRLLGSLVTVDIGAVPT</sequence>
<dbReference type="SUPFAM" id="SSF52540">
    <property type="entry name" value="P-loop containing nucleoside triphosphate hydrolases"/>
    <property type="match status" value="1"/>
</dbReference>
<dbReference type="PANTHER" id="PTHR23079:SF55">
    <property type="entry name" value="RNA-DIRECTED RNA POLYMERASE"/>
    <property type="match status" value="1"/>
</dbReference>
<dbReference type="PANTHER" id="PTHR23079">
    <property type="entry name" value="RNA-DEPENDENT RNA POLYMERASE"/>
    <property type="match status" value="1"/>
</dbReference>
<feature type="domain" description="DNA2/NAM7 helicase helicase" evidence="7">
    <location>
        <begin position="1399"/>
        <end position="1467"/>
    </location>
</feature>
<dbReference type="InterPro" id="IPR057596">
    <property type="entry name" value="RDRP_core"/>
</dbReference>
<dbReference type="GO" id="GO:0003968">
    <property type="term" value="F:RNA-directed RNA polymerase activity"/>
    <property type="evidence" value="ECO:0007669"/>
    <property type="project" value="UniProtKB-KW"/>
</dbReference>
<dbReference type="Pfam" id="PF13086">
    <property type="entry name" value="AAA_11"/>
    <property type="match status" value="2"/>
</dbReference>
<dbReference type="GO" id="GO:0030422">
    <property type="term" value="P:siRNA processing"/>
    <property type="evidence" value="ECO:0007669"/>
    <property type="project" value="TreeGrafter"/>
</dbReference>
<dbReference type="InterPro" id="IPR007855">
    <property type="entry name" value="RDRP"/>
</dbReference>
<proteinExistence type="inferred from homology"/>
<evidence type="ECO:0000256" key="5">
    <source>
        <dbReference type="ARBA" id="ARBA00022840"/>
    </source>
</evidence>
<comment type="similarity">
    <text evidence="1">Belongs to the DNA2/NAM7 helicase family.</text>
</comment>
<name>A0AAN7Z6V0_9PEZI</name>
<gene>
    <name evidence="9" type="ORF">RRF57_008191</name>
</gene>
<dbReference type="GO" id="GO:0016787">
    <property type="term" value="F:hydrolase activity"/>
    <property type="evidence" value="ECO:0007669"/>
    <property type="project" value="UniProtKB-KW"/>
</dbReference>
<protein>
    <recommendedName>
        <fullName evidence="11">RNA-directed RNA polymerase</fullName>
    </recommendedName>
</protein>
<evidence type="ECO:0008006" key="11">
    <source>
        <dbReference type="Google" id="ProtNLM"/>
    </source>
</evidence>